<protein>
    <submittedName>
        <fullName evidence="2">Uncharacterized protein</fullName>
    </submittedName>
</protein>
<accession>A0A0K2U2E0</accession>
<keyword evidence="1" id="KW-1133">Transmembrane helix</keyword>
<sequence>MTLSPFIRLYYFSNSRPFILASIPLLYVSLFCHKKRRRRSWNIWSFFLDIFIRKAAKYIQFLF</sequence>
<feature type="transmembrane region" description="Helical" evidence="1">
    <location>
        <begin position="15"/>
        <end position="32"/>
    </location>
</feature>
<keyword evidence="1" id="KW-0812">Transmembrane</keyword>
<reference evidence="2" key="1">
    <citation type="submission" date="2014-05" db="EMBL/GenBank/DDBJ databases">
        <authorList>
            <person name="Chronopoulou M."/>
        </authorList>
    </citation>
    <scope>NUCLEOTIDE SEQUENCE</scope>
    <source>
        <tissue evidence="2">Whole organism</tissue>
    </source>
</reference>
<name>A0A0K2U2E0_LEPSM</name>
<evidence type="ECO:0000256" key="1">
    <source>
        <dbReference type="SAM" id="Phobius"/>
    </source>
</evidence>
<organism evidence="2">
    <name type="scientific">Lepeophtheirus salmonis</name>
    <name type="common">Salmon louse</name>
    <name type="synonym">Caligus salmonis</name>
    <dbReference type="NCBI Taxonomy" id="72036"/>
    <lineage>
        <taxon>Eukaryota</taxon>
        <taxon>Metazoa</taxon>
        <taxon>Ecdysozoa</taxon>
        <taxon>Arthropoda</taxon>
        <taxon>Crustacea</taxon>
        <taxon>Multicrustacea</taxon>
        <taxon>Hexanauplia</taxon>
        <taxon>Copepoda</taxon>
        <taxon>Siphonostomatoida</taxon>
        <taxon>Caligidae</taxon>
        <taxon>Lepeophtheirus</taxon>
    </lineage>
</organism>
<dbReference type="EMBL" id="HACA01015098">
    <property type="protein sequence ID" value="CDW32459.1"/>
    <property type="molecule type" value="Transcribed_RNA"/>
</dbReference>
<keyword evidence="1" id="KW-0472">Membrane</keyword>
<dbReference type="AlphaFoldDB" id="A0A0K2U2E0"/>
<proteinExistence type="predicted"/>
<evidence type="ECO:0000313" key="2">
    <source>
        <dbReference type="EMBL" id="CDW32459.1"/>
    </source>
</evidence>